<evidence type="ECO:0000256" key="4">
    <source>
        <dbReference type="ARBA" id="ARBA00022475"/>
    </source>
</evidence>
<dbReference type="RefSeq" id="WP_115939049.1">
    <property type="nucleotide sequence ID" value="NZ_PCZS01000002.1"/>
</dbReference>
<reference evidence="9 10" key="1">
    <citation type="submission" date="2017-09" db="EMBL/GenBank/DDBJ databases">
        <authorList>
            <person name="Bumgarner R.E."/>
        </authorList>
    </citation>
    <scope>NUCLEOTIDE SEQUENCE [LARGE SCALE GENOMIC DNA]</scope>
    <source>
        <strain evidence="9 10">T34998</strain>
    </source>
</reference>
<feature type="transmembrane region" description="Helical" evidence="8">
    <location>
        <begin position="338"/>
        <end position="356"/>
    </location>
</feature>
<evidence type="ECO:0000256" key="1">
    <source>
        <dbReference type="ARBA" id="ARBA00004651"/>
    </source>
</evidence>
<keyword evidence="10" id="KW-1185">Reference proteome</keyword>
<feature type="transmembrane region" description="Helical" evidence="8">
    <location>
        <begin position="201"/>
        <end position="222"/>
    </location>
</feature>
<feature type="transmembrane region" description="Helical" evidence="8">
    <location>
        <begin position="169"/>
        <end position="189"/>
    </location>
</feature>
<dbReference type="InterPro" id="IPR037294">
    <property type="entry name" value="ABC_BtuC-like"/>
</dbReference>
<keyword evidence="6 8" id="KW-1133">Transmembrane helix</keyword>
<keyword evidence="7 8" id="KW-0472">Membrane</keyword>
<feature type="transmembrane region" description="Helical" evidence="8">
    <location>
        <begin position="49"/>
        <end position="71"/>
    </location>
</feature>
<dbReference type="CDD" id="cd06550">
    <property type="entry name" value="TM_ABC_iron-siderophores_like"/>
    <property type="match status" value="1"/>
</dbReference>
<organism evidence="9 10">
    <name type="scientific">Cutibacterium namnetense</name>
    <dbReference type="NCBI Taxonomy" id="1574624"/>
    <lineage>
        <taxon>Bacteria</taxon>
        <taxon>Bacillati</taxon>
        <taxon>Actinomycetota</taxon>
        <taxon>Actinomycetes</taxon>
        <taxon>Propionibacteriales</taxon>
        <taxon>Propionibacteriaceae</taxon>
        <taxon>Cutibacterium</taxon>
    </lineage>
</organism>
<dbReference type="Pfam" id="PF01032">
    <property type="entry name" value="FecCD"/>
    <property type="match status" value="1"/>
</dbReference>
<dbReference type="PANTHER" id="PTHR30472">
    <property type="entry name" value="FERRIC ENTEROBACTIN TRANSPORT SYSTEM PERMEASE PROTEIN"/>
    <property type="match status" value="1"/>
</dbReference>
<name>A0ABX9I9T2_9ACTN</name>
<dbReference type="InterPro" id="IPR000522">
    <property type="entry name" value="ABC_transptr_permease_BtuC"/>
</dbReference>
<keyword evidence="3" id="KW-0813">Transport</keyword>
<feature type="transmembrane region" description="Helical" evidence="8">
    <location>
        <begin position="292"/>
        <end position="317"/>
    </location>
</feature>
<keyword evidence="5 8" id="KW-0812">Transmembrane</keyword>
<accession>A0ABX9I9T2</accession>
<evidence type="ECO:0000313" key="10">
    <source>
        <dbReference type="Proteomes" id="UP000256324"/>
    </source>
</evidence>
<evidence type="ECO:0000256" key="6">
    <source>
        <dbReference type="ARBA" id="ARBA00022989"/>
    </source>
</evidence>
<feature type="transmembrane region" description="Helical" evidence="8">
    <location>
        <begin position="362"/>
        <end position="379"/>
    </location>
</feature>
<evidence type="ECO:0000256" key="3">
    <source>
        <dbReference type="ARBA" id="ARBA00022448"/>
    </source>
</evidence>
<sequence length="388" mass="40612">MLGAYGEGDDASVRSVSDRDDLVAILNSVTSRSLGDLGSHRSDPRRRRAVVLIMVFVVALFLVLGAALSIGSVQVPFATVWKVVAHRVFPEGVVSVEWTPAIDRIVADTRLPRVLLAAVAGMALTTVGTVVQALLRNPLASPTILGVSSGAATGAIAVMRFGLLIGGTVSLGMAAFGGAFLTLLLVVVVARQRQTLSAGTLVLTGTAVSALLSAINNFMVLTSPDPQLASQVLFWSLGGFGAAKWENLLFPTGVLAIGMTLCLTQASNLNILLAGEESARSLGLSVSRFRTWMFVVVSAIVGVTVAVCGVIGFIGLVMPHIARLCVGADHRRTLPMGLFLGAIFTVLADLGARMVINPQELPVGIVTALIGAPFFLFLLRRNSGEMTR</sequence>
<feature type="transmembrane region" description="Helical" evidence="8">
    <location>
        <begin position="114"/>
        <end position="135"/>
    </location>
</feature>
<evidence type="ECO:0000256" key="7">
    <source>
        <dbReference type="ARBA" id="ARBA00023136"/>
    </source>
</evidence>
<feature type="transmembrane region" description="Helical" evidence="8">
    <location>
        <begin position="142"/>
        <end position="163"/>
    </location>
</feature>
<comment type="subcellular location">
    <subcellularLocation>
        <location evidence="1">Cell membrane</location>
        <topology evidence="1">Multi-pass membrane protein</topology>
    </subcellularLocation>
</comment>
<keyword evidence="4" id="KW-1003">Cell membrane</keyword>
<proteinExistence type="inferred from homology"/>
<evidence type="ECO:0000256" key="2">
    <source>
        <dbReference type="ARBA" id="ARBA00007935"/>
    </source>
</evidence>
<dbReference type="Proteomes" id="UP000256324">
    <property type="component" value="Unassembled WGS sequence"/>
</dbReference>
<evidence type="ECO:0000256" key="5">
    <source>
        <dbReference type="ARBA" id="ARBA00022692"/>
    </source>
</evidence>
<evidence type="ECO:0000256" key="8">
    <source>
        <dbReference type="SAM" id="Phobius"/>
    </source>
</evidence>
<comment type="caution">
    <text evidence="9">The sequence shown here is derived from an EMBL/GenBank/DDBJ whole genome shotgun (WGS) entry which is preliminary data.</text>
</comment>
<dbReference type="EMBL" id="PCZS01000002">
    <property type="protein sequence ID" value="REB69412.1"/>
    <property type="molecule type" value="Genomic_DNA"/>
</dbReference>
<gene>
    <name evidence="9" type="ORF">CP880_08310</name>
</gene>
<comment type="similarity">
    <text evidence="2">Belongs to the binding-protein-dependent transport system permease family. FecCD subfamily.</text>
</comment>
<evidence type="ECO:0000313" key="9">
    <source>
        <dbReference type="EMBL" id="REB69412.1"/>
    </source>
</evidence>
<dbReference type="Gene3D" id="1.10.3470.10">
    <property type="entry name" value="ABC transporter involved in vitamin B12 uptake, BtuC"/>
    <property type="match status" value="1"/>
</dbReference>
<protein>
    <submittedName>
        <fullName evidence="9">Iron ABC transporter permease</fullName>
    </submittedName>
</protein>
<dbReference type="SUPFAM" id="SSF81345">
    <property type="entry name" value="ABC transporter involved in vitamin B12 uptake, BtuC"/>
    <property type="match status" value="1"/>
</dbReference>
<dbReference type="PANTHER" id="PTHR30472:SF67">
    <property type="entry name" value="PERMEASE OF ABC TRANSPORTER-RELATED"/>
    <property type="match status" value="1"/>
</dbReference>